<dbReference type="InterPro" id="IPR009057">
    <property type="entry name" value="Homeodomain-like_sf"/>
</dbReference>
<comment type="caution">
    <text evidence="5">The sequence shown here is derived from an EMBL/GenBank/DDBJ whole genome shotgun (WGS) entry which is preliminary data.</text>
</comment>
<accession>A0ABV3ZIC3</accession>
<gene>
    <name evidence="5" type="ORF">QTN47_18865</name>
</gene>
<dbReference type="PANTHER" id="PTHR43280">
    <property type="entry name" value="ARAC-FAMILY TRANSCRIPTIONAL REGULATOR"/>
    <property type="match status" value="1"/>
</dbReference>
<sequence>MRADIKLNSIAEFHEFSGLSKPDHPLVSLIDYSLVKYPLEYTDIRWVQGFYSIGLKRNVAKKFNYGQQSYDFNEGILAMVGPQQVIRIEIDPNAAADPSGWLLLIHPDFLWKTALASRMNKCVFFGYAVNEALFLSHKEEQMIVEVFKTIQQECQSNIDKFSHNIIISLIELLLNYSERFYERQFLTRRISNDKILSRLELILDEYFNEDYLLKNGTPGVQDLANKLNLTPNYLSSLLKVLTGKSTQDHIHHKIIEKAKEKLSTTDLSISEIAYELGFEHSSSFSKLFKQKTSQTPLAFRQSFN</sequence>
<dbReference type="PRINTS" id="PR00032">
    <property type="entry name" value="HTHARAC"/>
</dbReference>
<evidence type="ECO:0000313" key="5">
    <source>
        <dbReference type="EMBL" id="MEX6689573.1"/>
    </source>
</evidence>
<dbReference type="PROSITE" id="PS01124">
    <property type="entry name" value="HTH_ARAC_FAMILY_2"/>
    <property type="match status" value="1"/>
</dbReference>
<keyword evidence="1" id="KW-0805">Transcription regulation</keyword>
<keyword evidence="2" id="KW-0238">DNA-binding</keyword>
<dbReference type="SMART" id="SM00342">
    <property type="entry name" value="HTH_ARAC"/>
    <property type="match status" value="1"/>
</dbReference>
<dbReference type="Pfam" id="PF12833">
    <property type="entry name" value="HTH_18"/>
    <property type="match status" value="1"/>
</dbReference>
<dbReference type="RefSeq" id="WP_369330979.1">
    <property type="nucleotide sequence ID" value="NZ_JAULBC010000006.1"/>
</dbReference>
<proteinExistence type="predicted"/>
<dbReference type="Gene3D" id="1.10.10.60">
    <property type="entry name" value="Homeodomain-like"/>
    <property type="match status" value="2"/>
</dbReference>
<evidence type="ECO:0000259" key="4">
    <source>
        <dbReference type="PROSITE" id="PS01124"/>
    </source>
</evidence>
<evidence type="ECO:0000313" key="6">
    <source>
        <dbReference type="Proteomes" id="UP001560573"/>
    </source>
</evidence>
<evidence type="ECO:0000256" key="2">
    <source>
        <dbReference type="ARBA" id="ARBA00023125"/>
    </source>
</evidence>
<keyword evidence="6" id="KW-1185">Reference proteome</keyword>
<keyword evidence="3" id="KW-0804">Transcription</keyword>
<dbReference type="Proteomes" id="UP001560573">
    <property type="component" value="Unassembled WGS sequence"/>
</dbReference>
<reference evidence="5 6" key="1">
    <citation type="submission" date="2023-07" db="EMBL/GenBank/DDBJ databases">
        <authorList>
            <person name="Lian W.-H."/>
        </authorList>
    </citation>
    <scope>NUCLEOTIDE SEQUENCE [LARGE SCALE GENOMIC DNA]</scope>
    <source>
        <strain evidence="5 6">SYSU DXS3180</strain>
    </source>
</reference>
<evidence type="ECO:0000256" key="3">
    <source>
        <dbReference type="ARBA" id="ARBA00023163"/>
    </source>
</evidence>
<dbReference type="EMBL" id="JAULBC010000006">
    <property type="protein sequence ID" value="MEX6689573.1"/>
    <property type="molecule type" value="Genomic_DNA"/>
</dbReference>
<feature type="domain" description="HTH araC/xylS-type" evidence="4">
    <location>
        <begin position="197"/>
        <end position="302"/>
    </location>
</feature>
<dbReference type="InterPro" id="IPR020449">
    <property type="entry name" value="Tscrpt_reg_AraC-type_HTH"/>
</dbReference>
<protein>
    <submittedName>
        <fullName evidence="5">Helix-turn-helix transcriptional regulator</fullName>
    </submittedName>
</protein>
<dbReference type="PANTHER" id="PTHR43280:SF32">
    <property type="entry name" value="TRANSCRIPTIONAL REGULATORY PROTEIN"/>
    <property type="match status" value="1"/>
</dbReference>
<dbReference type="InterPro" id="IPR018060">
    <property type="entry name" value="HTH_AraC"/>
</dbReference>
<evidence type="ECO:0000256" key="1">
    <source>
        <dbReference type="ARBA" id="ARBA00023015"/>
    </source>
</evidence>
<dbReference type="SUPFAM" id="SSF46689">
    <property type="entry name" value="Homeodomain-like"/>
    <property type="match status" value="1"/>
</dbReference>
<name>A0ABV3ZIC3_9BACT</name>
<organism evidence="5 6">
    <name type="scientific">Danxiaibacter flavus</name>
    <dbReference type="NCBI Taxonomy" id="3049108"/>
    <lineage>
        <taxon>Bacteria</taxon>
        <taxon>Pseudomonadati</taxon>
        <taxon>Bacteroidota</taxon>
        <taxon>Chitinophagia</taxon>
        <taxon>Chitinophagales</taxon>
        <taxon>Chitinophagaceae</taxon>
        <taxon>Danxiaibacter</taxon>
    </lineage>
</organism>